<comment type="caution">
    <text evidence="1">The sequence shown here is derived from an EMBL/GenBank/DDBJ whole genome shotgun (WGS) entry which is preliminary data.</text>
</comment>
<evidence type="ECO:0000313" key="2">
    <source>
        <dbReference type="Proteomes" id="UP000190641"/>
    </source>
</evidence>
<sequence>MIFEVPIDHFPTNHNSSVKEQYNLSVEDVETLSIGIKCFVQNHLQSVKEFIPQTIENVEGTAGTVNNVTSLKNRA</sequence>
<dbReference type="RefSeq" id="WP_078187969.1">
    <property type="nucleotide sequence ID" value="NZ_MUAU01000241.1"/>
</dbReference>
<reference evidence="1 2" key="1">
    <citation type="submission" date="2017-01" db="EMBL/GenBank/DDBJ databases">
        <title>Bacillus cereus isolates.</title>
        <authorList>
            <person name="Beno S.M."/>
        </authorList>
    </citation>
    <scope>NUCLEOTIDE SEQUENCE [LARGE SCALE GENOMIC DNA]</scope>
    <source>
        <strain evidence="1 2">FSL K6-1030</strain>
    </source>
</reference>
<gene>
    <name evidence="1" type="ORF">BLX06_32070</name>
</gene>
<proteinExistence type="predicted"/>
<dbReference type="AlphaFoldDB" id="A0A9X6B344"/>
<name>A0A9X6B344_BACCE</name>
<protein>
    <submittedName>
        <fullName evidence="1">Uncharacterized protein</fullName>
    </submittedName>
</protein>
<evidence type="ECO:0000313" key="1">
    <source>
        <dbReference type="EMBL" id="OOR71209.1"/>
    </source>
</evidence>
<accession>A0A9X6B344</accession>
<dbReference type="EMBL" id="MUAU01000241">
    <property type="protein sequence ID" value="OOR71209.1"/>
    <property type="molecule type" value="Genomic_DNA"/>
</dbReference>
<organism evidence="1 2">
    <name type="scientific">Bacillus cereus</name>
    <dbReference type="NCBI Taxonomy" id="1396"/>
    <lineage>
        <taxon>Bacteria</taxon>
        <taxon>Bacillati</taxon>
        <taxon>Bacillota</taxon>
        <taxon>Bacilli</taxon>
        <taxon>Bacillales</taxon>
        <taxon>Bacillaceae</taxon>
        <taxon>Bacillus</taxon>
        <taxon>Bacillus cereus group</taxon>
    </lineage>
</organism>
<dbReference type="Proteomes" id="UP000190641">
    <property type="component" value="Unassembled WGS sequence"/>
</dbReference>